<gene>
    <name evidence="1" type="ORF">US99_C0069G0005</name>
</gene>
<comment type="caution">
    <text evidence="1">The sequence shown here is derived from an EMBL/GenBank/DDBJ whole genome shotgun (WGS) entry which is preliminary data.</text>
</comment>
<protein>
    <recommendedName>
        <fullName evidence="3">Glycosyl transferase family 1 domain-containing protein</fullName>
    </recommendedName>
</protein>
<dbReference type="EMBL" id="LBVC01000069">
    <property type="protein sequence ID" value="KKQ76533.1"/>
    <property type="molecule type" value="Genomic_DNA"/>
</dbReference>
<evidence type="ECO:0008006" key="3">
    <source>
        <dbReference type="Google" id="ProtNLM"/>
    </source>
</evidence>
<dbReference type="AlphaFoldDB" id="A0A0G0KA50"/>
<evidence type="ECO:0000313" key="2">
    <source>
        <dbReference type="Proteomes" id="UP000034324"/>
    </source>
</evidence>
<evidence type="ECO:0000313" key="1">
    <source>
        <dbReference type="EMBL" id="KKQ76533.1"/>
    </source>
</evidence>
<dbReference type="Proteomes" id="UP000034324">
    <property type="component" value="Unassembled WGS sequence"/>
</dbReference>
<name>A0A0G0KA50_9BACT</name>
<proteinExistence type="predicted"/>
<reference evidence="1 2" key="1">
    <citation type="journal article" date="2015" name="Nature">
        <title>rRNA introns, odd ribosomes, and small enigmatic genomes across a large radiation of phyla.</title>
        <authorList>
            <person name="Brown C.T."/>
            <person name="Hug L.A."/>
            <person name="Thomas B.C."/>
            <person name="Sharon I."/>
            <person name="Castelle C.J."/>
            <person name="Singh A."/>
            <person name="Wilkins M.J."/>
            <person name="Williams K.H."/>
            <person name="Banfield J.F."/>
        </authorList>
    </citation>
    <scope>NUCLEOTIDE SEQUENCE [LARGE SCALE GENOMIC DNA]</scope>
</reference>
<organism evidence="1 2">
    <name type="scientific">Candidatus Daviesbacteria bacterium GW2011_GWF2_38_6</name>
    <dbReference type="NCBI Taxonomy" id="1618432"/>
    <lineage>
        <taxon>Bacteria</taxon>
        <taxon>Candidatus Daviesiibacteriota</taxon>
    </lineage>
</organism>
<sequence>MKAMLQSVHPHLQNNIHVVTNGFDPNDFPLNNDQFSSQKLTFVYPGKLSPISQNPSVLFDALSILVQRGIINPNKLQFHWYIQNSDGVIFLKRLVKKYTFQNFMKIFKPTSYFESLEKQTQASVLLFIPFVSNYAEGCLTTKFFEYLGTNNPILALPSTPEIIKKLLEEVGGGYVASNPSDMVNILIELYNRFLNKQLLMLGKNKDASKQYTRLNLTRKLAGIFNSVVEHSQ</sequence>
<dbReference type="SUPFAM" id="SSF53756">
    <property type="entry name" value="UDP-Glycosyltransferase/glycogen phosphorylase"/>
    <property type="match status" value="1"/>
</dbReference>
<accession>A0A0G0KA50</accession>